<dbReference type="Proteomes" id="UP000822688">
    <property type="component" value="Chromosome 6"/>
</dbReference>
<evidence type="ECO:0008006" key="4">
    <source>
        <dbReference type="Google" id="ProtNLM"/>
    </source>
</evidence>
<evidence type="ECO:0000313" key="3">
    <source>
        <dbReference type="Proteomes" id="UP000822688"/>
    </source>
</evidence>
<organism evidence="2 3">
    <name type="scientific">Ceratodon purpureus</name>
    <name type="common">Fire moss</name>
    <name type="synonym">Dicranum purpureum</name>
    <dbReference type="NCBI Taxonomy" id="3225"/>
    <lineage>
        <taxon>Eukaryota</taxon>
        <taxon>Viridiplantae</taxon>
        <taxon>Streptophyta</taxon>
        <taxon>Embryophyta</taxon>
        <taxon>Bryophyta</taxon>
        <taxon>Bryophytina</taxon>
        <taxon>Bryopsida</taxon>
        <taxon>Dicranidae</taxon>
        <taxon>Pseudoditrichales</taxon>
        <taxon>Ditrichaceae</taxon>
        <taxon>Ceratodon</taxon>
    </lineage>
</organism>
<keyword evidence="1" id="KW-0732">Signal</keyword>
<gene>
    <name evidence="2" type="ORF">KC19_6G130300</name>
</gene>
<comment type="caution">
    <text evidence="2">The sequence shown here is derived from an EMBL/GenBank/DDBJ whole genome shotgun (WGS) entry which is preliminary data.</text>
</comment>
<feature type="signal peptide" evidence="1">
    <location>
        <begin position="1"/>
        <end position="23"/>
    </location>
</feature>
<sequence>MTALLTCSRIWLVLLRGEGFMLGLSFPSRNIGDCFQPVATLNGYYQENLLQFNCTLLEVASLKQTLIHHHRACSR</sequence>
<proteinExistence type="predicted"/>
<evidence type="ECO:0000313" key="2">
    <source>
        <dbReference type="EMBL" id="KAG0569985.1"/>
    </source>
</evidence>
<dbReference type="EMBL" id="CM026427">
    <property type="protein sequence ID" value="KAG0569985.1"/>
    <property type="molecule type" value="Genomic_DNA"/>
</dbReference>
<name>A0A8T0HG82_CERPU</name>
<dbReference type="AlphaFoldDB" id="A0A8T0HG82"/>
<evidence type="ECO:0000256" key="1">
    <source>
        <dbReference type="SAM" id="SignalP"/>
    </source>
</evidence>
<keyword evidence="3" id="KW-1185">Reference proteome</keyword>
<reference evidence="2 3" key="1">
    <citation type="submission" date="2020-06" db="EMBL/GenBank/DDBJ databases">
        <title>WGS assembly of Ceratodon purpureus strain R40.</title>
        <authorList>
            <person name="Carey S.B."/>
            <person name="Jenkins J."/>
            <person name="Shu S."/>
            <person name="Lovell J.T."/>
            <person name="Sreedasyam A."/>
            <person name="Maumus F."/>
            <person name="Tiley G.P."/>
            <person name="Fernandez-Pozo N."/>
            <person name="Barry K."/>
            <person name="Chen C."/>
            <person name="Wang M."/>
            <person name="Lipzen A."/>
            <person name="Daum C."/>
            <person name="Saski C.A."/>
            <person name="Payton A.C."/>
            <person name="Mcbreen J.C."/>
            <person name="Conrad R.E."/>
            <person name="Kollar L.M."/>
            <person name="Olsson S."/>
            <person name="Huttunen S."/>
            <person name="Landis J.B."/>
            <person name="Wickett N.J."/>
            <person name="Johnson M.G."/>
            <person name="Rensing S.A."/>
            <person name="Grimwood J."/>
            <person name="Schmutz J."/>
            <person name="Mcdaniel S.F."/>
        </authorList>
    </citation>
    <scope>NUCLEOTIDE SEQUENCE [LARGE SCALE GENOMIC DNA]</scope>
    <source>
        <strain evidence="2 3">R40</strain>
    </source>
</reference>
<accession>A0A8T0HG82</accession>
<feature type="chain" id="PRO_5035796235" description="Secreted protein" evidence="1">
    <location>
        <begin position="24"/>
        <end position="75"/>
    </location>
</feature>
<protein>
    <recommendedName>
        <fullName evidence="4">Secreted protein</fullName>
    </recommendedName>
</protein>